<sequence>MLDRKVYKKMESRYRDSDRQIYVNSVFWYILLFWKRIIAVTVIMAVVVMGFGSVTAYLKEKKAIKDAPVVDYEAMAKDETVIRALSVKKQYDEFEKNYYNDYVNNIDSSNVSKVTIQYNISGASNIDDLMENYKIFVAGEEVRKAIIEKTGDTFRESDLDVLVSSSSGGNTLSVTIKAKDKEMCDTLAGCIKEKIAARSEVMQGTVVKHDIKINNESYNVGFDQEISNFQISLKNTFSNETDKYRTMINKLTEDQKVYVNADGNITNNTEKVTLSIKSFVKTRNAVIGAVIGLFLAVVFFALRFILSKKLRNTDDIRNLGNMNLIGTVSDLDTRKMLALDKAIYKKCYKVYKKEPLEKQIQYVAKNIYYLCKHKDINSIFITSSLSDNVKAFDMLAESLKSNGLEIVSGKDILTDVKSLENAINSEAVIFFEKIGRSDYNDLCDNLDLCEQQGINVLGTVMIM</sequence>
<evidence type="ECO:0000313" key="2">
    <source>
        <dbReference type="EMBL" id="EFF67868.1"/>
    </source>
</evidence>
<keyword evidence="1" id="KW-0812">Transmembrane</keyword>
<gene>
    <name evidence="2" type="ORF">BUTYVIB_02092</name>
</gene>
<feature type="transmembrane region" description="Helical" evidence="1">
    <location>
        <begin position="21"/>
        <end position="51"/>
    </location>
</feature>
<keyword evidence="1" id="KW-1133">Transmembrane helix</keyword>
<comment type="caution">
    <text evidence="2">The sequence shown here is derived from an EMBL/GenBank/DDBJ whole genome shotgun (WGS) entry which is preliminary data.</text>
</comment>
<dbReference type="Proteomes" id="UP000006238">
    <property type="component" value="Unassembled WGS sequence"/>
</dbReference>
<proteinExistence type="predicted"/>
<dbReference type="EMBL" id="ABWN01000035">
    <property type="protein sequence ID" value="EFF67868.1"/>
    <property type="molecule type" value="Genomic_DNA"/>
</dbReference>
<accession>D4S1X0</accession>
<keyword evidence="1" id="KW-0472">Membrane</keyword>
<reference evidence="2 3" key="1">
    <citation type="submission" date="2010-02" db="EMBL/GenBank/DDBJ databases">
        <authorList>
            <person name="Weinstock G."/>
            <person name="Sodergren E."/>
            <person name="Clifton S."/>
            <person name="Fulton L."/>
            <person name="Fulton B."/>
            <person name="Courtney L."/>
            <person name="Fronick C."/>
            <person name="Harrison M."/>
            <person name="Strong C."/>
            <person name="Farmer C."/>
            <person name="Delahaunty K."/>
            <person name="Markovic C."/>
            <person name="Hall O."/>
            <person name="Minx P."/>
            <person name="Tomlinson C."/>
            <person name="Mitreva M."/>
            <person name="Nelson J."/>
            <person name="Hou S."/>
            <person name="Wollam A."/>
            <person name="Pepin K.H."/>
            <person name="Johnson M."/>
            <person name="Bhonagiri V."/>
            <person name="Zhang X."/>
            <person name="Suruliraj S."/>
            <person name="Warren W."/>
            <person name="Chinwalla A."/>
            <person name="Mardis E.R."/>
            <person name="Wilson R.K."/>
        </authorList>
    </citation>
    <scope>NUCLEOTIDE SEQUENCE [LARGE SCALE GENOMIC DNA]</scope>
    <source>
        <strain evidence="2 3">DSM 2876</strain>
    </source>
</reference>
<keyword evidence="3" id="KW-1185">Reference proteome</keyword>
<protein>
    <recommendedName>
        <fullName evidence="4">Chain length determinant protein</fullName>
    </recommendedName>
</protein>
<dbReference type="HOGENOM" id="CLU_590106_0_0_9"/>
<evidence type="ECO:0000313" key="3">
    <source>
        <dbReference type="Proteomes" id="UP000006238"/>
    </source>
</evidence>
<name>D4S1X0_9FIRM</name>
<organism evidence="2 3">
    <name type="scientific">Eshraghiella crossota DSM 2876</name>
    <dbReference type="NCBI Taxonomy" id="511680"/>
    <lineage>
        <taxon>Bacteria</taxon>
        <taxon>Bacillati</taxon>
        <taxon>Bacillota</taxon>
        <taxon>Clostridia</taxon>
        <taxon>Lachnospirales</taxon>
        <taxon>Lachnospiraceae</taxon>
        <taxon>Eshraghiella</taxon>
    </lineage>
</organism>
<dbReference type="AlphaFoldDB" id="D4S1X0"/>
<evidence type="ECO:0008006" key="4">
    <source>
        <dbReference type="Google" id="ProtNLM"/>
    </source>
</evidence>
<dbReference type="eggNOG" id="ENOG50331B0">
    <property type="taxonomic scope" value="Bacteria"/>
</dbReference>
<feature type="transmembrane region" description="Helical" evidence="1">
    <location>
        <begin position="285"/>
        <end position="306"/>
    </location>
</feature>
<evidence type="ECO:0000256" key="1">
    <source>
        <dbReference type="SAM" id="Phobius"/>
    </source>
</evidence>